<evidence type="ECO:0000313" key="2">
    <source>
        <dbReference type="EnsemblPlants" id="HORVU.MOREX.r3.5HG0472610.1.CDS1"/>
    </source>
</evidence>
<evidence type="ECO:0000256" key="1">
    <source>
        <dbReference type="SAM" id="MobiDB-lite"/>
    </source>
</evidence>
<name>A0A8I6XEB1_HORVV</name>
<feature type="compositionally biased region" description="Pro residues" evidence="1">
    <location>
        <begin position="74"/>
        <end position="95"/>
    </location>
</feature>
<reference evidence="2" key="2">
    <citation type="submission" date="2020-10" db="EMBL/GenBank/DDBJ databases">
        <authorList>
            <person name="Scholz U."/>
            <person name="Mascher M."/>
            <person name="Fiebig A."/>
        </authorList>
    </citation>
    <scope>NUCLEOTIDE SEQUENCE [LARGE SCALE GENOMIC DNA]</scope>
    <source>
        <strain evidence="2">cv. Morex</strain>
    </source>
</reference>
<dbReference type="AlphaFoldDB" id="A0A8I6XEB1"/>
<organism evidence="2 3">
    <name type="scientific">Hordeum vulgare subsp. vulgare</name>
    <name type="common">Domesticated barley</name>
    <dbReference type="NCBI Taxonomy" id="112509"/>
    <lineage>
        <taxon>Eukaryota</taxon>
        <taxon>Viridiplantae</taxon>
        <taxon>Streptophyta</taxon>
        <taxon>Embryophyta</taxon>
        <taxon>Tracheophyta</taxon>
        <taxon>Spermatophyta</taxon>
        <taxon>Magnoliopsida</taxon>
        <taxon>Liliopsida</taxon>
        <taxon>Poales</taxon>
        <taxon>Poaceae</taxon>
        <taxon>BOP clade</taxon>
        <taxon>Pooideae</taxon>
        <taxon>Triticodae</taxon>
        <taxon>Triticeae</taxon>
        <taxon>Hordeinae</taxon>
        <taxon>Hordeum</taxon>
    </lineage>
</organism>
<proteinExistence type="predicted"/>
<dbReference type="EnsemblPlants" id="HORVU.MOREX.r3.5HG0472610.1">
    <property type="protein sequence ID" value="HORVU.MOREX.r3.5HG0472610.1.CDS1"/>
    <property type="gene ID" value="HORVU.MOREX.r3.5HG0472610"/>
</dbReference>
<sequence length="280" mass="30475">MSGCPSLTLSCDNLSCDNISCHIWYCCGSAKDPDDGLRQDYSRQPPPAQPYLPTQPHVVTEPAPAPLPVQQHPQPAPPHYPPTQPYVVLRPPPTIQAPYYEPPSQLVPPQHVSPALAPQAASTAKTPRAPVPPCNRAREPPAPAATPIPAAVPSKRCEPPQPAPRPLVPPNEMREQRVMPLPARLPSRNYEPSTPQAPPPVNVTSQPPARTTWPPRVKSKTYEYDDAGEPPAVSLPPPSTPIAPRARGLRYPPAPHPRLGDTEPRIESYSQAASLHQEYY</sequence>
<protein>
    <submittedName>
        <fullName evidence="2">Uncharacterized protein</fullName>
    </submittedName>
</protein>
<dbReference type="GeneID" id="123398834"/>
<dbReference type="KEGG" id="hvg:123398834"/>
<feature type="region of interest" description="Disordered" evidence="1">
    <location>
        <begin position="35"/>
        <end position="280"/>
    </location>
</feature>
<dbReference type="Gramene" id="HORVU.MOREX.r3.5HG0472610.1">
    <property type="protein sequence ID" value="HORVU.MOREX.r3.5HG0472610.1.CDS1"/>
    <property type="gene ID" value="HORVU.MOREX.r3.5HG0472610"/>
</dbReference>
<reference evidence="2" key="3">
    <citation type="submission" date="2022-01" db="UniProtKB">
        <authorList>
            <consortium name="EnsemblPlants"/>
        </authorList>
    </citation>
    <scope>IDENTIFICATION</scope>
    <source>
        <strain evidence="2">subsp. vulgare</strain>
    </source>
</reference>
<feature type="compositionally biased region" description="Pro residues" evidence="1">
    <location>
        <begin position="159"/>
        <end position="169"/>
    </location>
</feature>
<dbReference type="Proteomes" id="UP000011116">
    <property type="component" value="Chromosome 5H"/>
</dbReference>
<dbReference type="RefSeq" id="XP_044949217.1">
    <property type="nucleotide sequence ID" value="XM_045093282.1"/>
</dbReference>
<dbReference type="Gramene" id="HORVU.MOREX.r2.5HG0391450.1">
    <property type="protein sequence ID" value="HORVU.MOREX.r2.5HG0391450.1.CDS.1"/>
    <property type="gene ID" value="HORVU.MOREX.r2.5HG0391450"/>
</dbReference>
<evidence type="ECO:0000313" key="3">
    <source>
        <dbReference type="Proteomes" id="UP000011116"/>
    </source>
</evidence>
<keyword evidence="3" id="KW-1185">Reference proteome</keyword>
<dbReference type="OrthoDB" id="690838at2759"/>
<gene>
    <name evidence="2" type="primary">LOC123398834</name>
</gene>
<dbReference type="OMA" id="CDFGFCC"/>
<accession>A0A8I6XEB1</accession>
<reference evidence="3" key="1">
    <citation type="journal article" date="2012" name="Nature">
        <title>A physical, genetic and functional sequence assembly of the barley genome.</title>
        <authorList>
            <consortium name="The International Barley Genome Sequencing Consortium"/>
            <person name="Mayer K.F."/>
            <person name="Waugh R."/>
            <person name="Brown J.W."/>
            <person name="Schulman A."/>
            <person name="Langridge P."/>
            <person name="Platzer M."/>
            <person name="Fincher G.B."/>
            <person name="Muehlbauer G.J."/>
            <person name="Sato K."/>
            <person name="Close T.J."/>
            <person name="Wise R.P."/>
            <person name="Stein N."/>
        </authorList>
    </citation>
    <scope>NUCLEOTIDE SEQUENCE [LARGE SCALE GENOMIC DNA]</scope>
    <source>
        <strain evidence="3">cv. Morex</strain>
    </source>
</reference>